<feature type="domain" description="HNH" evidence="1">
    <location>
        <begin position="63"/>
        <end position="110"/>
    </location>
</feature>
<accession>A0A6J7WA27</accession>
<keyword evidence="2" id="KW-0378">Hydrolase</keyword>
<keyword evidence="2" id="KW-0540">Nuclease</keyword>
<organism evidence="2">
    <name type="scientific">uncultured Caudovirales phage</name>
    <dbReference type="NCBI Taxonomy" id="2100421"/>
    <lineage>
        <taxon>Viruses</taxon>
        <taxon>Duplodnaviria</taxon>
        <taxon>Heunggongvirae</taxon>
        <taxon>Uroviricota</taxon>
        <taxon>Caudoviricetes</taxon>
        <taxon>Peduoviridae</taxon>
        <taxon>Maltschvirus</taxon>
        <taxon>Maltschvirus maltsch</taxon>
    </lineage>
</organism>
<dbReference type="InterPro" id="IPR002711">
    <property type="entry name" value="HNH"/>
</dbReference>
<proteinExistence type="predicted"/>
<evidence type="ECO:0000259" key="1">
    <source>
        <dbReference type="Pfam" id="PF01844"/>
    </source>
</evidence>
<evidence type="ECO:0000313" key="2">
    <source>
        <dbReference type="EMBL" id="CAB5187165.1"/>
    </source>
</evidence>
<dbReference type="Pfam" id="PF01844">
    <property type="entry name" value="HNH"/>
    <property type="match status" value="1"/>
</dbReference>
<dbReference type="EMBL" id="LR798209">
    <property type="protein sequence ID" value="CAB5187165.1"/>
    <property type="molecule type" value="Genomic_DNA"/>
</dbReference>
<name>A0A6J7WA27_9CAUD</name>
<reference evidence="2" key="1">
    <citation type="submission" date="2020-05" db="EMBL/GenBank/DDBJ databases">
        <authorList>
            <person name="Chiriac C."/>
            <person name="Salcher M."/>
            <person name="Ghai R."/>
            <person name="Kavagutti S V."/>
        </authorList>
    </citation>
    <scope>NUCLEOTIDE SEQUENCE</scope>
</reference>
<dbReference type="GO" id="GO:0004519">
    <property type="term" value="F:endonuclease activity"/>
    <property type="evidence" value="ECO:0007669"/>
    <property type="project" value="UniProtKB-KW"/>
</dbReference>
<gene>
    <name evidence="2" type="ORF">UFOVP159_10</name>
</gene>
<dbReference type="Gene3D" id="1.10.30.50">
    <property type="match status" value="1"/>
</dbReference>
<keyword evidence="2" id="KW-0255">Endonuclease</keyword>
<dbReference type="GO" id="GO:0003676">
    <property type="term" value="F:nucleic acid binding"/>
    <property type="evidence" value="ECO:0007669"/>
    <property type="project" value="InterPro"/>
</dbReference>
<dbReference type="GO" id="GO:0008270">
    <property type="term" value="F:zinc ion binding"/>
    <property type="evidence" value="ECO:0007669"/>
    <property type="project" value="InterPro"/>
</dbReference>
<protein>
    <submittedName>
        <fullName evidence="2">HNH endonuclease</fullName>
    </submittedName>
</protein>
<sequence length="148" mass="16856">MPSVPSNTKCSELGCKKPRSRLNTYCLEHGGLDNMARRDTDSAYQTPLWKTIRMAQLGKQPLCQGCLSRGIVAAAKHIDHLFAWKHIGGHAFSRNIFQSLCHNCHSQKSNLEKQGIYRHYATDGPKDYGKNDYAYMLHQYNERAETRA</sequence>